<gene>
    <name evidence="7" type="ORF">LSH36_148g00057</name>
</gene>
<dbReference type="Pfam" id="PF00501">
    <property type="entry name" value="AMP-binding"/>
    <property type="match status" value="1"/>
</dbReference>
<evidence type="ECO:0000313" key="7">
    <source>
        <dbReference type="EMBL" id="KAK2159660.1"/>
    </source>
</evidence>
<evidence type="ECO:0000313" key="8">
    <source>
        <dbReference type="Proteomes" id="UP001208570"/>
    </source>
</evidence>
<name>A0AAD9JWV5_9ANNE</name>
<protein>
    <recommendedName>
        <fullName evidence="4">long-chain-fatty-acid--CoA ligase</fullName>
        <ecNumber evidence="4">6.2.1.3</ecNumber>
    </recommendedName>
</protein>
<keyword evidence="3" id="KW-0443">Lipid metabolism</keyword>
<reference evidence="7" key="1">
    <citation type="journal article" date="2023" name="Mol. Biol. Evol.">
        <title>Third-Generation Sequencing Reveals the Adaptive Role of the Epigenome in Three Deep-Sea Polychaetes.</title>
        <authorList>
            <person name="Perez M."/>
            <person name="Aroh O."/>
            <person name="Sun Y."/>
            <person name="Lan Y."/>
            <person name="Juniper S.K."/>
            <person name="Young C.R."/>
            <person name="Angers B."/>
            <person name="Qian P.Y."/>
        </authorList>
    </citation>
    <scope>NUCLEOTIDE SEQUENCE</scope>
    <source>
        <strain evidence="7">P08H-3</strain>
    </source>
</reference>
<dbReference type="Proteomes" id="UP001208570">
    <property type="component" value="Unassembled WGS sequence"/>
</dbReference>
<feature type="region of interest" description="Disordered" evidence="5">
    <location>
        <begin position="25"/>
        <end position="55"/>
    </location>
</feature>
<evidence type="ECO:0000259" key="6">
    <source>
        <dbReference type="Pfam" id="PF00501"/>
    </source>
</evidence>
<proteinExistence type="predicted"/>
<keyword evidence="2" id="KW-0276">Fatty acid metabolism</keyword>
<accession>A0AAD9JWV5</accession>
<sequence length="859" mass="94183">MACCLKKRRRVDNIDYGVGLSSEASTPVDGDAPISGKQNRTSKLNVVDEPEPKSSRGQVCVGRCVTIIISTVGEYQAVCRNDLAVELTENKFTRHLENKALLRFLVGSHTRTPPDSVVHMVLAALGQLSLGVLGSSASDFRLVTPSEFLGTSVAKGRHSGLPSLFDHEPKLNPQMLTFDTEVCNAPLERLSEFGAVSLTKSADQQGRPDAILPADSVISWKRGNPVKLRISDKDTLAEKPISVITLVRNTVKKYPNVTAFAVKRNGQWVKTTYHQYLNDIWRAAKSFIKLGLEEYHGVGIIGFNSPEWFISDLGAIFAGGFAVGIYTTNSAEACHFVADNSKCNIIVVENDQQLQKILKIRDRLKDLKAIVQYNGNPKESYPNVFSWQQFLDVGKDVPDSDVEERIANMAPNKPCLLIYTSGTTGNPKGVMLSHDNITWTAKVISGVVTSVQFGGKEHLISYLPLSHVAAQLIDIYLPFVISATVWFAQPDALKGSLGDTLREVRPTAFFGVPRVWEKMQEKMVAIGKRNTGMRKRIAAWARGVGLKGNLAIMNGHSPPVTFSIANKLVFKKVKGALGLDRCKICLTGAAPITKDTLEFFLSLNIPLMELYGMSESSGPHSVNLPGRHHLFSVGQDLPGVSTKLDNLDKDGNGEICMSGRHVFMGYLENEEKTKETLDNDGWLHSGDVGRKDKDGYLYITGRIKEILITAGGENVAPVPIEDSVKEELPIVSNCMLIGDKKKFLSLLITLKTEVNPETATPTDKLTHPAVEWCQSVGSNARSLSEILDKQDENVLKSIQAGIDAANKRAASRAQVVQKWSILPRDFSIPGGEIGPTLKLKRSVVLKMYEKTVNAFYGEA</sequence>
<dbReference type="GO" id="GO:0004467">
    <property type="term" value="F:long-chain fatty acid-CoA ligase activity"/>
    <property type="evidence" value="ECO:0007669"/>
    <property type="project" value="UniProtKB-EC"/>
</dbReference>
<dbReference type="GO" id="GO:0016020">
    <property type="term" value="C:membrane"/>
    <property type="evidence" value="ECO:0007669"/>
    <property type="project" value="TreeGrafter"/>
</dbReference>
<dbReference type="PANTHER" id="PTHR43272">
    <property type="entry name" value="LONG-CHAIN-FATTY-ACID--COA LIGASE"/>
    <property type="match status" value="1"/>
</dbReference>
<keyword evidence="8" id="KW-1185">Reference proteome</keyword>
<keyword evidence="1" id="KW-0436">Ligase</keyword>
<feature type="domain" description="AMP-dependent synthetase/ligase" evidence="6">
    <location>
        <begin position="248"/>
        <end position="667"/>
    </location>
</feature>
<dbReference type="Pfam" id="PF23562">
    <property type="entry name" value="AMP-binding_C_3"/>
    <property type="match status" value="1"/>
</dbReference>
<dbReference type="PANTHER" id="PTHR43272:SF32">
    <property type="entry name" value="AMP-DEPENDENT SYNTHETASE_LIGASE DOMAIN-CONTAINING PROTEIN"/>
    <property type="match status" value="1"/>
</dbReference>
<dbReference type="PROSITE" id="PS00455">
    <property type="entry name" value="AMP_BINDING"/>
    <property type="match status" value="1"/>
</dbReference>
<dbReference type="EMBL" id="JAODUP010000148">
    <property type="protein sequence ID" value="KAK2159660.1"/>
    <property type="molecule type" value="Genomic_DNA"/>
</dbReference>
<evidence type="ECO:0000256" key="2">
    <source>
        <dbReference type="ARBA" id="ARBA00022832"/>
    </source>
</evidence>
<evidence type="ECO:0000256" key="5">
    <source>
        <dbReference type="SAM" id="MobiDB-lite"/>
    </source>
</evidence>
<comment type="caution">
    <text evidence="7">The sequence shown here is derived from an EMBL/GenBank/DDBJ whole genome shotgun (WGS) entry which is preliminary data.</text>
</comment>
<dbReference type="AlphaFoldDB" id="A0AAD9JWV5"/>
<dbReference type="CDD" id="cd05933">
    <property type="entry name" value="ACSBG_like"/>
    <property type="match status" value="1"/>
</dbReference>
<dbReference type="InterPro" id="IPR042099">
    <property type="entry name" value="ANL_N_sf"/>
</dbReference>
<evidence type="ECO:0000256" key="4">
    <source>
        <dbReference type="ARBA" id="ARBA00026121"/>
    </source>
</evidence>
<dbReference type="InterPro" id="IPR000873">
    <property type="entry name" value="AMP-dep_synth/lig_dom"/>
</dbReference>
<dbReference type="Gene3D" id="3.40.50.12780">
    <property type="entry name" value="N-terminal domain of ligase-like"/>
    <property type="match status" value="1"/>
</dbReference>
<organism evidence="7 8">
    <name type="scientific">Paralvinella palmiformis</name>
    <dbReference type="NCBI Taxonomy" id="53620"/>
    <lineage>
        <taxon>Eukaryota</taxon>
        <taxon>Metazoa</taxon>
        <taxon>Spiralia</taxon>
        <taxon>Lophotrochozoa</taxon>
        <taxon>Annelida</taxon>
        <taxon>Polychaeta</taxon>
        <taxon>Sedentaria</taxon>
        <taxon>Canalipalpata</taxon>
        <taxon>Terebellida</taxon>
        <taxon>Terebelliformia</taxon>
        <taxon>Alvinellidae</taxon>
        <taxon>Paralvinella</taxon>
    </lineage>
</organism>
<dbReference type="EC" id="6.2.1.3" evidence="4"/>
<dbReference type="SUPFAM" id="SSF56801">
    <property type="entry name" value="Acetyl-CoA synthetase-like"/>
    <property type="match status" value="1"/>
</dbReference>
<dbReference type="GO" id="GO:0005783">
    <property type="term" value="C:endoplasmic reticulum"/>
    <property type="evidence" value="ECO:0007669"/>
    <property type="project" value="TreeGrafter"/>
</dbReference>
<evidence type="ECO:0000256" key="1">
    <source>
        <dbReference type="ARBA" id="ARBA00022598"/>
    </source>
</evidence>
<dbReference type="InterPro" id="IPR020845">
    <property type="entry name" value="AMP-binding_CS"/>
</dbReference>
<evidence type="ECO:0000256" key="3">
    <source>
        <dbReference type="ARBA" id="ARBA00023098"/>
    </source>
</evidence>